<dbReference type="Gene3D" id="3.40.50.720">
    <property type="entry name" value="NAD(P)-binding Rossmann-like Domain"/>
    <property type="match status" value="1"/>
</dbReference>
<comment type="caution">
    <text evidence="2">The sequence shown here is derived from an EMBL/GenBank/DDBJ whole genome shotgun (WGS) entry which is preliminary data.</text>
</comment>
<dbReference type="EMBL" id="JAHLKM010000005">
    <property type="protein sequence ID" value="MCQ4333132.1"/>
    <property type="molecule type" value="Genomic_DNA"/>
</dbReference>
<organism evidence="2 3">
    <name type="scientific">Natronomonas aquatica</name>
    <dbReference type="NCBI Taxonomy" id="2841590"/>
    <lineage>
        <taxon>Archaea</taxon>
        <taxon>Methanobacteriati</taxon>
        <taxon>Methanobacteriota</taxon>
        <taxon>Stenosarchaea group</taxon>
        <taxon>Halobacteria</taxon>
        <taxon>Halobacteriales</taxon>
        <taxon>Natronomonadaceae</taxon>
        <taxon>Natronomonas</taxon>
    </lineage>
</organism>
<dbReference type="Pfam" id="PF04321">
    <property type="entry name" value="RmlD_sub_bind"/>
    <property type="match status" value="1"/>
</dbReference>
<dbReference type="SUPFAM" id="SSF51735">
    <property type="entry name" value="NAD(P)-binding Rossmann-fold domains"/>
    <property type="match status" value="1"/>
</dbReference>
<name>A0A9R1CST0_9EURY</name>
<dbReference type="AlphaFoldDB" id="A0A9R1CST0"/>
<feature type="domain" description="RmlD-like substrate binding" evidence="1">
    <location>
        <begin position="3"/>
        <end position="51"/>
    </location>
</feature>
<reference evidence="2" key="1">
    <citation type="journal article" date="2023" name="Front. Microbiol.">
        <title>Genomic-based phylogenetic and metabolic analyses of the genus Natronomonas, and description of Natronomonas aquatica sp. nov.</title>
        <authorList>
            <person name="Garcia-Roldan A."/>
            <person name="Duran-Viseras A."/>
            <person name="de la Haba R.R."/>
            <person name="Corral P."/>
            <person name="Sanchez-Porro C."/>
            <person name="Ventosa A."/>
        </authorList>
    </citation>
    <scope>NUCLEOTIDE SEQUENCE</scope>
    <source>
        <strain evidence="2">F2-12</strain>
    </source>
</reference>
<keyword evidence="3" id="KW-1185">Reference proteome</keyword>
<evidence type="ECO:0000313" key="3">
    <source>
        <dbReference type="Proteomes" id="UP001139494"/>
    </source>
</evidence>
<gene>
    <name evidence="2" type="ORF">KM295_06465</name>
</gene>
<proteinExistence type="predicted"/>
<evidence type="ECO:0000313" key="2">
    <source>
        <dbReference type="EMBL" id="MCQ4333132.1"/>
    </source>
</evidence>
<dbReference type="Proteomes" id="UP001139494">
    <property type="component" value="Unassembled WGS sequence"/>
</dbReference>
<protein>
    <submittedName>
        <fullName evidence="2">Sugar nucleotide-binding protein</fullName>
    </submittedName>
</protein>
<dbReference type="InterPro" id="IPR036291">
    <property type="entry name" value="NAD(P)-bd_dom_sf"/>
</dbReference>
<evidence type="ECO:0000259" key="1">
    <source>
        <dbReference type="Pfam" id="PF04321"/>
    </source>
</evidence>
<sequence length="86" mass="9861">MTCEQLNITDSQRFEELLSRYTPDVVINCAAMTDVDTCEKAPETAQRVNEPRFRDVERLQTNSGRIRRSLRCSLGDMMHRLLAAGE</sequence>
<dbReference type="InterPro" id="IPR029903">
    <property type="entry name" value="RmlD-like-bd"/>
</dbReference>
<accession>A0A9R1CST0</accession>
<dbReference type="RefSeq" id="WP_418904760.1">
    <property type="nucleotide sequence ID" value="NZ_JAHLKM010000005.1"/>
</dbReference>